<dbReference type="Proteomes" id="UP000190449">
    <property type="component" value="Unassembled WGS sequence"/>
</dbReference>
<dbReference type="EMBL" id="FUWU01000009">
    <property type="protein sequence ID" value="SJZ49629.1"/>
    <property type="molecule type" value="Genomic_DNA"/>
</dbReference>
<gene>
    <name evidence="1" type="ORF">SAMN02745108_00767</name>
</gene>
<name>A0A1T4L4I5_9BACT</name>
<dbReference type="RefSeq" id="WP_143394372.1">
    <property type="nucleotide sequence ID" value="NZ_FUWU01000009.1"/>
</dbReference>
<reference evidence="1 2" key="1">
    <citation type="submission" date="2017-02" db="EMBL/GenBank/DDBJ databases">
        <authorList>
            <person name="Peterson S.W."/>
        </authorList>
    </citation>
    <scope>NUCLEOTIDE SEQUENCE [LARGE SCALE GENOMIC DNA]</scope>
    <source>
        <strain evidence="1 2">ATCC 43854</strain>
    </source>
</reference>
<dbReference type="STRING" id="28122.SAMN02745108_00767"/>
<proteinExistence type="predicted"/>
<organism evidence="1 2">
    <name type="scientific">Fibrobacter intestinalis</name>
    <dbReference type="NCBI Taxonomy" id="28122"/>
    <lineage>
        <taxon>Bacteria</taxon>
        <taxon>Pseudomonadati</taxon>
        <taxon>Fibrobacterota</taxon>
        <taxon>Fibrobacteria</taxon>
        <taxon>Fibrobacterales</taxon>
        <taxon>Fibrobacteraceae</taxon>
        <taxon>Fibrobacter</taxon>
    </lineage>
</organism>
<protein>
    <submittedName>
        <fullName evidence="1">Uncharacterized protein</fullName>
    </submittedName>
</protein>
<dbReference type="AlphaFoldDB" id="A0A1T4L4I5"/>
<evidence type="ECO:0000313" key="2">
    <source>
        <dbReference type="Proteomes" id="UP000190449"/>
    </source>
</evidence>
<sequence length="256" mass="28649">MKIVLLCAILYSISLADGPWSELYFNNKLFQIDGEEIEPFCYKLNSILDFAMKIGVESCEQSTVSYYSPIDTTIFLVFSFEDNYLTEVYLHRIQTCGDDDIKKGKLNLSRGWVEEMNRFQKLGLLQMDSSSLSELLDSIIKKMLAVRIYNDIENIVFYDSIAEAVKGPGCSSVLVDSTEQDSASGFVQTALTDVPLKVRPLADNRFFVEKGLGKAYDVFDLNGKRIGGGTFRSNVLHVKSLPVILKVDGMGSVLLK</sequence>
<evidence type="ECO:0000313" key="1">
    <source>
        <dbReference type="EMBL" id="SJZ49629.1"/>
    </source>
</evidence>
<accession>A0A1T4L4I5</accession>